<comment type="subcellular location">
    <subcellularLocation>
        <location evidence="3">Cytoplasm</location>
    </subcellularLocation>
</comment>
<comment type="subunit">
    <text evidence="3">UreD, UreF and UreG form a complex that acts as a GTP-hydrolysis-dependent molecular chaperone, activating the urease apoprotein by helping to assemble the nickel containing metallocenter of UreC. The UreE protein probably delivers the nickel.</text>
</comment>
<keyword evidence="5" id="KW-1185">Reference proteome</keyword>
<evidence type="ECO:0000256" key="1">
    <source>
        <dbReference type="ARBA" id="ARBA00007177"/>
    </source>
</evidence>
<keyword evidence="2 3" id="KW-0143">Chaperone</keyword>
<protein>
    <recommendedName>
        <fullName evidence="3">Urease accessory protein UreD</fullName>
    </recommendedName>
</protein>
<evidence type="ECO:0000256" key="2">
    <source>
        <dbReference type="ARBA" id="ARBA00023186"/>
    </source>
</evidence>
<evidence type="ECO:0000256" key="3">
    <source>
        <dbReference type="HAMAP-Rule" id="MF_01384"/>
    </source>
</evidence>
<dbReference type="InterPro" id="IPR002669">
    <property type="entry name" value="UreD"/>
</dbReference>
<comment type="caution">
    <text evidence="4">The sequence shown here is derived from an EMBL/GenBank/DDBJ whole genome shotgun (WGS) entry which is preliminary data.</text>
</comment>
<dbReference type="HAMAP" id="MF_01384">
    <property type="entry name" value="UreD"/>
    <property type="match status" value="1"/>
</dbReference>
<organism evidence="4 5">
    <name type="scientific">Comamonas odontotermitis</name>
    <dbReference type="NCBI Taxonomy" id="379895"/>
    <lineage>
        <taxon>Bacteria</taxon>
        <taxon>Pseudomonadati</taxon>
        <taxon>Pseudomonadota</taxon>
        <taxon>Betaproteobacteria</taxon>
        <taxon>Burkholderiales</taxon>
        <taxon>Comamonadaceae</taxon>
        <taxon>Comamonas</taxon>
    </lineage>
</organism>
<proteinExistence type="inferred from homology"/>
<keyword evidence="3" id="KW-0963">Cytoplasm</keyword>
<dbReference type="RefSeq" id="WP_184706537.1">
    <property type="nucleotide sequence ID" value="NZ_JACHKZ010000006.1"/>
</dbReference>
<evidence type="ECO:0000313" key="5">
    <source>
        <dbReference type="Proteomes" id="UP000562492"/>
    </source>
</evidence>
<evidence type="ECO:0000313" key="4">
    <source>
        <dbReference type="EMBL" id="MBB6577379.1"/>
    </source>
</evidence>
<keyword evidence="3" id="KW-0996">Nickel insertion</keyword>
<sequence>MAWHAQLALDYRKQEDKTAVHFTHDGPLRILKSLYPEGPGTCHNVLVHPPGGLVGGDVLDITVQVREGAHALVTTPGATRFYKSNGQAALQRTRLRLEAGARLEWLPLEAIAYNACDATNHLEFELAEGAQLLTWDVTALGLPMASQPFACGRFLQHMEWPGLFLERGLISAQDPLLLDGALGLSGQRCLGSLILASGTPLARAQREALLESTHALLQTAPQGTISGVTSPNAHMLVLRGLAPVVEPLMQLWKTVWAHWRSELWSLPGTTPRIWSM</sequence>
<reference evidence="4 5" key="1">
    <citation type="submission" date="2020-08" db="EMBL/GenBank/DDBJ databases">
        <title>Functional genomics of gut bacteria from endangered species of beetles.</title>
        <authorList>
            <person name="Carlos-Shanley C."/>
        </authorList>
    </citation>
    <scope>NUCLEOTIDE SEQUENCE [LARGE SCALE GENOMIC DNA]</scope>
    <source>
        <strain evidence="4 5">S00124</strain>
    </source>
</reference>
<comment type="similarity">
    <text evidence="1 3">Belongs to the UreD family.</text>
</comment>
<dbReference type="PANTHER" id="PTHR33643">
    <property type="entry name" value="UREASE ACCESSORY PROTEIN D"/>
    <property type="match status" value="1"/>
</dbReference>
<accession>A0ABR6RE18</accession>
<name>A0ABR6RE18_9BURK</name>
<comment type="function">
    <text evidence="3">Required for maturation of urease via the functional incorporation of the urease nickel metallocenter.</text>
</comment>
<dbReference type="Pfam" id="PF01774">
    <property type="entry name" value="UreD"/>
    <property type="match status" value="1"/>
</dbReference>
<dbReference type="Proteomes" id="UP000562492">
    <property type="component" value="Unassembled WGS sequence"/>
</dbReference>
<dbReference type="EMBL" id="JACHKZ010000006">
    <property type="protein sequence ID" value="MBB6577379.1"/>
    <property type="molecule type" value="Genomic_DNA"/>
</dbReference>
<dbReference type="PANTHER" id="PTHR33643:SF1">
    <property type="entry name" value="UREASE ACCESSORY PROTEIN D"/>
    <property type="match status" value="1"/>
</dbReference>
<gene>
    <name evidence="3" type="primary">ureD</name>
    <name evidence="4" type="ORF">HNP33_001434</name>
</gene>